<keyword evidence="3" id="KW-0812">Transmembrane</keyword>
<evidence type="ECO:0000313" key="7">
    <source>
        <dbReference type="Proteomes" id="UP000231414"/>
    </source>
</evidence>
<feature type="transmembrane region" description="Helical" evidence="3">
    <location>
        <begin position="14"/>
        <end position="34"/>
    </location>
</feature>
<feature type="domain" description="Penicillin-binding protein dimerisation" evidence="5">
    <location>
        <begin position="57"/>
        <end position="221"/>
    </location>
</feature>
<dbReference type="InterPro" id="IPR005311">
    <property type="entry name" value="PBP_dimer"/>
</dbReference>
<dbReference type="GO" id="GO:0005886">
    <property type="term" value="C:plasma membrane"/>
    <property type="evidence" value="ECO:0007669"/>
    <property type="project" value="TreeGrafter"/>
</dbReference>
<comment type="caution">
    <text evidence="6">The sequence shown here is derived from an EMBL/GenBank/DDBJ whole genome shotgun (WGS) entry which is preliminary data.</text>
</comment>
<name>A0A2H0X8Q5_UNCKA</name>
<dbReference type="EMBL" id="PEYW01000045">
    <property type="protein sequence ID" value="PIS20569.1"/>
    <property type="molecule type" value="Genomic_DNA"/>
</dbReference>
<dbReference type="InterPro" id="IPR050515">
    <property type="entry name" value="Beta-lactam/transpept"/>
</dbReference>
<dbReference type="InterPro" id="IPR001460">
    <property type="entry name" value="PCN-bd_Tpept"/>
</dbReference>
<gene>
    <name evidence="6" type="ORF">COT52_03015</name>
</gene>
<organism evidence="6 7">
    <name type="scientific">candidate division WWE3 bacterium CG08_land_8_20_14_0_20_43_13</name>
    <dbReference type="NCBI Taxonomy" id="1975087"/>
    <lineage>
        <taxon>Bacteria</taxon>
        <taxon>Katanobacteria</taxon>
    </lineage>
</organism>
<proteinExistence type="predicted"/>
<dbReference type="Gene3D" id="3.30.450.330">
    <property type="match status" value="1"/>
</dbReference>
<dbReference type="AlphaFoldDB" id="A0A2H0X8Q5"/>
<evidence type="ECO:0000256" key="1">
    <source>
        <dbReference type="ARBA" id="ARBA00004370"/>
    </source>
</evidence>
<dbReference type="Gene3D" id="3.90.1310.10">
    <property type="entry name" value="Penicillin-binding protein 2a (Domain 2)"/>
    <property type="match status" value="1"/>
</dbReference>
<evidence type="ECO:0000259" key="4">
    <source>
        <dbReference type="Pfam" id="PF00905"/>
    </source>
</evidence>
<reference evidence="7" key="1">
    <citation type="submission" date="2017-09" db="EMBL/GenBank/DDBJ databases">
        <title>Depth-based differentiation of microbial function through sediment-hosted aquifers and enrichment of novel symbionts in the deep terrestrial subsurface.</title>
        <authorList>
            <person name="Probst A.J."/>
            <person name="Ladd B."/>
            <person name="Jarett J.K."/>
            <person name="Geller-Mcgrath D.E."/>
            <person name="Sieber C.M.K."/>
            <person name="Emerson J.B."/>
            <person name="Anantharaman K."/>
            <person name="Thomas B.C."/>
            <person name="Malmstrom R."/>
            <person name="Stieglmeier M."/>
            <person name="Klingl A."/>
            <person name="Woyke T."/>
            <person name="Ryan C.M."/>
            <person name="Banfield J.F."/>
        </authorList>
    </citation>
    <scope>NUCLEOTIDE SEQUENCE [LARGE SCALE GENOMIC DNA]</scope>
</reference>
<dbReference type="GO" id="GO:0071555">
    <property type="term" value="P:cell wall organization"/>
    <property type="evidence" value="ECO:0007669"/>
    <property type="project" value="TreeGrafter"/>
</dbReference>
<keyword evidence="2 3" id="KW-0472">Membrane</keyword>
<dbReference type="InterPro" id="IPR012338">
    <property type="entry name" value="Beta-lactam/transpept-like"/>
</dbReference>
<protein>
    <recommendedName>
        <fullName evidence="8">Penicillin-binding protein 2</fullName>
    </recommendedName>
</protein>
<comment type="subcellular location">
    <subcellularLocation>
        <location evidence="1">Membrane</location>
    </subcellularLocation>
</comment>
<evidence type="ECO:0000259" key="5">
    <source>
        <dbReference type="Pfam" id="PF03717"/>
    </source>
</evidence>
<dbReference type="SUPFAM" id="SSF56601">
    <property type="entry name" value="beta-lactamase/transpeptidase-like"/>
    <property type="match status" value="1"/>
</dbReference>
<accession>A0A2H0X8Q5</accession>
<dbReference type="Pfam" id="PF03717">
    <property type="entry name" value="PBP_dimer"/>
    <property type="match status" value="1"/>
</dbReference>
<dbReference type="PANTHER" id="PTHR30627:SF1">
    <property type="entry name" value="PEPTIDOGLYCAN D,D-TRANSPEPTIDASE FTSI"/>
    <property type="match status" value="1"/>
</dbReference>
<evidence type="ECO:0000256" key="3">
    <source>
        <dbReference type="SAM" id="Phobius"/>
    </source>
</evidence>
<evidence type="ECO:0008006" key="8">
    <source>
        <dbReference type="Google" id="ProtNLM"/>
    </source>
</evidence>
<dbReference type="GO" id="GO:0008658">
    <property type="term" value="F:penicillin binding"/>
    <property type="evidence" value="ECO:0007669"/>
    <property type="project" value="InterPro"/>
</dbReference>
<dbReference type="Proteomes" id="UP000231414">
    <property type="component" value="Unassembled WGS sequence"/>
</dbReference>
<sequence length="599" mass="67108">MPVSFKKNYTNRRYLVITFSFLISFLVVVLRLFYVQIISYDNYSAKASQQHWSSRTIIAKRGSIYSSDGFPLAGTQDYYLLYGEPFKVSQAGTYASELVPIISPKIYQRLSLDHDYTSLANLELEVESKLSSDFRWVRLANKVSPAQREEILSLGLDGLGFEIEPIRYYPENQLAAHILGFVGLDLQGLAQGYYGVEGYYNSDLRGKDGLVNEESAVSGDFILLSNPRSFDSVAGRDLHLTLDRAIQFLVETRLREAVIKYRAKSGLVLIVDPDSGKIISLAAFPSYNLYPWMENSSLDSQITGEEKEPWDYELLSNPAISVSYEPGSVMKPVTLAIGLDTGEINIDTVFDDNGPFNIAGYKIDNWDGKHYGIQNLYQLLQKSNNIGACWVGRQIGWEKYLPRLTNFGFGSILGIDLEGEEPGLLPAKEQQDEVRLCTVAFGQGISVTPLQMVMSYCSLINGGKLMRPYLVEKITEQGKLILERHPEVIGRVIKEEISKKLEEMLIEAVARGESKFYNLDNYRVGGKTGTAQIPLETGGYDPSRTNATFIGFLPSYKNFVMLVKLEQPLTSIYAAETAVPLWMKIVSDLAGYYGFPPDL</sequence>
<keyword evidence="3" id="KW-1133">Transmembrane helix</keyword>
<dbReference type="Gene3D" id="3.40.710.10">
    <property type="entry name" value="DD-peptidase/beta-lactamase superfamily"/>
    <property type="match status" value="1"/>
</dbReference>
<evidence type="ECO:0000313" key="6">
    <source>
        <dbReference type="EMBL" id="PIS20569.1"/>
    </source>
</evidence>
<dbReference type="SUPFAM" id="SSF56519">
    <property type="entry name" value="Penicillin binding protein dimerisation domain"/>
    <property type="match status" value="1"/>
</dbReference>
<dbReference type="Pfam" id="PF00905">
    <property type="entry name" value="Transpeptidase"/>
    <property type="match status" value="1"/>
</dbReference>
<dbReference type="PANTHER" id="PTHR30627">
    <property type="entry name" value="PEPTIDOGLYCAN D,D-TRANSPEPTIDASE"/>
    <property type="match status" value="1"/>
</dbReference>
<feature type="domain" description="Penicillin-binding protein transpeptidase" evidence="4">
    <location>
        <begin position="266"/>
        <end position="571"/>
    </location>
</feature>
<dbReference type="InterPro" id="IPR036138">
    <property type="entry name" value="PBP_dimer_sf"/>
</dbReference>
<evidence type="ECO:0000256" key="2">
    <source>
        <dbReference type="ARBA" id="ARBA00023136"/>
    </source>
</evidence>